<name>A0A0F9EIP6_9ZZZZ</name>
<protein>
    <recommendedName>
        <fullName evidence="2">Gene transfer agent protein</fullName>
    </recommendedName>
</protein>
<dbReference type="InterPro" id="IPR021508">
    <property type="entry name" value="Gp17-like"/>
</dbReference>
<evidence type="ECO:0008006" key="2">
    <source>
        <dbReference type="Google" id="ProtNLM"/>
    </source>
</evidence>
<proteinExistence type="predicted"/>
<dbReference type="InterPro" id="IPR053745">
    <property type="entry name" value="Viral_Tail_Comp_sf"/>
</dbReference>
<comment type="caution">
    <text evidence="1">The sequence shown here is derived from an EMBL/GenBank/DDBJ whole genome shotgun (WGS) entry which is preliminary data.</text>
</comment>
<accession>A0A0F9EIP6</accession>
<reference evidence="1" key="1">
    <citation type="journal article" date="2015" name="Nature">
        <title>Complex archaea that bridge the gap between prokaryotes and eukaryotes.</title>
        <authorList>
            <person name="Spang A."/>
            <person name="Saw J.H."/>
            <person name="Jorgensen S.L."/>
            <person name="Zaremba-Niedzwiedzka K."/>
            <person name="Martijn J."/>
            <person name="Lind A.E."/>
            <person name="van Eijk R."/>
            <person name="Schleper C."/>
            <person name="Guy L."/>
            <person name="Ettema T.J."/>
        </authorList>
    </citation>
    <scope>NUCLEOTIDE SEQUENCE</scope>
</reference>
<dbReference type="AlphaFoldDB" id="A0A0F9EIP6"/>
<dbReference type="Pfam" id="PF11367">
    <property type="entry name" value="Tail_completion_gp17"/>
    <property type="match status" value="1"/>
</dbReference>
<sequence length="136" mass="14262">MSYAMAQGLQSALFQRLTGDPALTALVGDAIYDALPGGTLPETYVLLGDEEARDASDQTGAGAVHEVTIGVVSRVAGFADAKAAAGAVSDALLSGPPMLERGRIVGLWFLKARARRSGAGDERRIDLQFRARTEDD</sequence>
<organism evidence="1">
    <name type="scientific">marine sediment metagenome</name>
    <dbReference type="NCBI Taxonomy" id="412755"/>
    <lineage>
        <taxon>unclassified sequences</taxon>
        <taxon>metagenomes</taxon>
        <taxon>ecological metagenomes</taxon>
    </lineage>
</organism>
<dbReference type="EMBL" id="LAZR01027287">
    <property type="protein sequence ID" value="KKL66186.1"/>
    <property type="molecule type" value="Genomic_DNA"/>
</dbReference>
<dbReference type="Gene3D" id="3.30.2000.30">
    <property type="match status" value="1"/>
</dbReference>
<gene>
    <name evidence="1" type="ORF">LCGC14_2147490</name>
</gene>
<evidence type="ECO:0000313" key="1">
    <source>
        <dbReference type="EMBL" id="KKL66186.1"/>
    </source>
</evidence>